<dbReference type="Pfam" id="PF06305">
    <property type="entry name" value="LapA_dom"/>
    <property type="match status" value="1"/>
</dbReference>
<dbReference type="GO" id="GO:0005886">
    <property type="term" value="C:plasma membrane"/>
    <property type="evidence" value="ECO:0007669"/>
    <property type="project" value="InterPro"/>
</dbReference>
<keyword evidence="4 5" id="KW-0472">Membrane</keyword>
<proteinExistence type="predicted"/>
<organism evidence="7 8">
    <name type="scientific">Aliidiomarina taiwanensis</name>
    <dbReference type="NCBI Taxonomy" id="946228"/>
    <lineage>
        <taxon>Bacteria</taxon>
        <taxon>Pseudomonadati</taxon>
        <taxon>Pseudomonadota</taxon>
        <taxon>Gammaproteobacteria</taxon>
        <taxon>Alteromonadales</taxon>
        <taxon>Idiomarinaceae</taxon>
        <taxon>Aliidiomarina</taxon>
    </lineage>
</organism>
<keyword evidence="3 5" id="KW-1133">Transmembrane helix</keyword>
<keyword evidence="8" id="KW-1185">Reference proteome</keyword>
<comment type="caution">
    <text evidence="7">The sequence shown here is derived from an EMBL/GenBank/DDBJ whole genome shotgun (WGS) entry which is preliminary data.</text>
</comment>
<evidence type="ECO:0000256" key="4">
    <source>
        <dbReference type="ARBA" id="ARBA00023136"/>
    </source>
</evidence>
<keyword evidence="1" id="KW-1003">Cell membrane</keyword>
<evidence type="ECO:0000256" key="1">
    <source>
        <dbReference type="ARBA" id="ARBA00022475"/>
    </source>
</evidence>
<evidence type="ECO:0000256" key="5">
    <source>
        <dbReference type="SAM" id="Phobius"/>
    </source>
</evidence>
<dbReference type="RefSeq" id="WP_126756438.1">
    <property type="nucleotide sequence ID" value="NZ_PIPQ01000001.1"/>
</dbReference>
<dbReference type="EMBL" id="PIPQ01000001">
    <property type="protein sequence ID" value="RUO44041.1"/>
    <property type="molecule type" value="Genomic_DNA"/>
</dbReference>
<evidence type="ECO:0000256" key="2">
    <source>
        <dbReference type="ARBA" id="ARBA00022692"/>
    </source>
</evidence>
<protein>
    <submittedName>
        <fullName evidence="7">DUF1049 domain-containing protein</fullName>
    </submittedName>
</protein>
<name>A0A432X9X8_9GAMM</name>
<evidence type="ECO:0000256" key="3">
    <source>
        <dbReference type="ARBA" id="ARBA00022989"/>
    </source>
</evidence>
<dbReference type="Proteomes" id="UP000286976">
    <property type="component" value="Unassembled WGS sequence"/>
</dbReference>
<evidence type="ECO:0000313" key="8">
    <source>
        <dbReference type="Proteomes" id="UP000286976"/>
    </source>
</evidence>
<dbReference type="AlphaFoldDB" id="A0A432X9X8"/>
<reference evidence="7 8" key="1">
    <citation type="journal article" date="2011" name="Front. Microbiol.">
        <title>Genomic signatures of strain selection and enhancement in Bacillus atrophaeus var. globigii, a historical biowarfare simulant.</title>
        <authorList>
            <person name="Gibbons H.S."/>
            <person name="Broomall S.M."/>
            <person name="McNew L.A."/>
            <person name="Daligault H."/>
            <person name="Chapman C."/>
            <person name="Bruce D."/>
            <person name="Karavis M."/>
            <person name="Krepps M."/>
            <person name="McGregor P.A."/>
            <person name="Hong C."/>
            <person name="Park K.H."/>
            <person name="Akmal A."/>
            <person name="Feldman A."/>
            <person name="Lin J.S."/>
            <person name="Chang W.E."/>
            <person name="Higgs B.W."/>
            <person name="Demirev P."/>
            <person name="Lindquist J."/>
            <person name="Liem A."/>
            <person name="Fochler E."/>
            <person name="Read T.D."/>
            <person name="Tapia R."/>
            <person name="Johnson S."/>
            <person name="Bishop-Lilly K.A."/>
            <person name="Detter C."/>
            <person name="Han C."/>
            <person name="Sozhamannan S."/>
            <person name="Rosenzweig C.N."/>
            <person name="Skowronski E.W."/>
        </authorList>
    </citation>
    <scope>NUCLEOTIDE SEQUENCE [LARGE SCALE GENOMIC DNA]</scope>
    <source>
        <strain evidence="7 8">AIT1</strain>
    </source>
</reference>
<evidence type="ECO:0000259" key="6">
    <source>
        <dbReference type="Pfam" id="PF06305"/>
    </source>
</evidence>
<accession>A0A432X9X8</accession>
<feature type="transmembrane region" description="Helical" evidence="5">
    <location>
        <begin position="46"/>
        <end position="68"/>
    </location>
</feature>
<gene>
    <name evidence="7" type="ORF">CWE15_02365</name>
</gene>
<dbReference type="InterPro" id="IPR010445">
    <property type="entry name" value="LapA_dom"/>
</dbReference>
<evidence type="ECO:0000313" key="7">
    <source>
        <dbReference type="EMBL" id="RUO44041.1"/>
    </source>
</evidence>
<keyword evidence="2 5" id="KW-0812">Transmembrane</keyword>
<sequence>MARFILSLIPLVIFFLLALAIGSQNQQPVVINLLLAKPEMMLSTLLAWTLGIGFVFGLGVFLANHFSLRIRYRRIRKELAQRIKQGE</sequence>
<feature type="domain" description="Lipopolysaccharide assembly protein A" evidence="6">
    <location>
        <begin position="24"/>
        <end position="81"/>
    </location>
</feature>